<dbReference type="AlphaFoldDB" id="A0A6P4Z5I9"/>
<gene>
    <name evidence="12" type="primary">LOC109475606</name>
</gene>
<keyword evidence="11" id="KW-1185">Reference proteome</keyword>
<feature type="compositionally biased region" description="Polar residues" evidence="8">
    <location>
        <begin position="22"/>
        <end position="33"/>
    </location>
</feature>
<feature type="compositionally biased region" description="Basic residues" evidence="8">
    <location>
        <begin position="422"/>
        <end position="442"/>
    </location>
</feature>
<dbReference type="Gene3D" id="3.90.1460.10">
    <property type="entry name" value="GTF2I-like"/>
    <property type="match status" value="1"/>
</dbReference>
<dbReference type="RefSeq" id="XP_019631878.1">
    <property type="nucleotide sequence ID" value="XM_019776319.1"/>
</dbReference>
<dbReference type="PANTHER" id="PTHR46304:SF1">
    <property type="entry name" value="GENERAL TRANSCRIPTION FACTOR II-I REPEAT DOMAIN-CONTAINING PROTEIN 1"/>
    <property type="match status" value="1"/>
</dbReference>
<dbReference type="InterPro" id="IPR016197">
    <property type="entry name" value="Chromo-like_dom_sf"/>
</dbReference>
<keyword evidence="4 7" id="KW-0238">DNA-binding</keyword>
<dbReference type="Pfam" id="PF02946">
    <property type="entry name" value="GTF2I"/>
    <property type="match status" value="1"/>
</dbReference>
<accession>A0A6P4Z5I9</accession>
<comment type="subcellular location">
    <subcellularLocation>
        <location evidence="1 7">Nucleus</location>
    </subcellularLocation>
</comment>
<proteinExistence type="predicted"/>
<evidence type="ECO:0000256" key="7">
    <source>
        <dbReference type="PROSITE-ProRule" id="PRU00108"/>
    </source>
</evidence>
<evidence type="ECO:0000256" key="2">
    <source>
        <dbReference type="ARBA" id="ARBA00022737"/>
    </source>
</evidence>
<dbReference type="GO" id="GO:0003700">
    <property type="term" value="F:DNA-binding transcription factor activity"/>
    <property type="evidence" value="ECO:0007669"/>
    <property type="project" value="TreeGrafter"/>
</dbReference>
<dbReference type="SMART" id="SM00298">
    <property type="entry name" value="CHROMO"/>
    <property type="match status" value="1"/>
</dbReference>
<protein>
    <submittedName>
        <fullName evidence="12">Uncharacterized protein LOC109475606</fullName>
    </submittedName>
</protein>
<evidence type="ECO:0000256" key="6">
    <source>
        <dbReference type="ARBA" id="ARBA00023242"/>
    </source>
</evidence>
<evidence type="ECO:0000256" key="1">
    <source>
        <dbReference type="ARBA" id="ARBA00004123"/>
    </source>
</evidence>
<feature type="region of interest" description="Disordered" evidence="8">
    <location>
        <begin position="1"/>
        <end position="49"/>
    </location>
</feature>
<feature type="compositionally biased region" description="Low complexity" evidence="8">
    <location>
        <begin position="341"/>
        <end position="358"/>
    </location>
</feature>
<dbReference type="PROSITE" id="PS51139">
    <property type="entry name" value="GTF2I"/>
    <property type="match status" value="1"/>
</dbReference>
<dbReference type="Gene3D" id="1.10.10.60">
    <property type="entry name" value="Homeodomain-like"/>
    <property type="match status" value="1"/>
</dbReference>
<evidence type="ECO:0000313" key="12">
    <source>
        <dbReference type="RefSeq" id="XP_019631878.1"/>
    </source>
</evidence>
<feature type="compositionally biased region" description="Low complexity" evidence="8">
    <location>
        <begin position="369"/>
        <end position="387"/>
    </location>
</feature>
<dbReference type="InterPro" id="IPR001356">
    <property type="entry name" value="HD"/>
</dbReference>
<dbReference type="SUPFAM" id="SSF117773">
    <property type="entry name" value="GTF2I-like repeat"/>
    <property type="match status" value="1"/>
</dbReference>
<feature type="domain" description="Homeobox" evidence="10">
    <location>
        <begin position="43"/>
        <end position="108"/>
    </location>
</feature>
<dbReference type="InterPro" id="IPR023780">
    <property type="entry name" value="Chromo_domain"/>
</dbReference>
<dbReference type="GeneID" id="109475606"/>
<name>A0A6P4Z5I9_BRABE</name>
<sequence>MSDFSAEETHDRDPNVADSMELESSSSTRFNSGHTDHSTVPDHAAKRRKTVFSPEELEILNELWGKGMKQYGTPESKRLLEQAVTYTGKDVGTIKRWIDNKKGSTRKTVGGKKQQKQQKPTMRQRTAHNIFLSQRLSEGIPLPQAHLEYKTLKRENGDALRLLQAEAKQAKAITIQELSDKDKRLQAQTLIKNLKEMACKFKECGLEMAVLLFHKEDGVSVIGTPKGRDFLKDQDEKSALSLQFVKAVNDGNVPSTASASSKSQLAKEVRSMLNEKYVAAGNKGKFPYKTYSAEEGGITVHGLPEGTSVRHIASLGKEGLQRILQEQDKITVEVHSTPANSTSTAGTSSTTGATSTSSEPAPQTPAAVPNPSSPGASSTSARRATAPHPGPEEILLAIQDGFVLPLEDNAADNVGGGEEKCKRKGKGNGRRKTRKGKTVKGKGKADTYHPVEALLDKRVNNSQTEYLVHWAGYDVSDSSWEPEHYIPQSIRDHFEEH</sequence>
<feature type="DNA-binding region" description="Homeobox" evidence="7">
    <location>
        <begin position="45"/>
        <end position="109"/>
    </location>
</feature>
<dbReference type="Proteomes" id="UP000515135">
    <property type="component" value="Unplaced"/>
</dbReference>
<dbReference type="PROSITE" id="PS50071">
    <property type="entry name" value="HOMEOBOX_2"/>
    <property type="match status" value="1"/>
</dbReference>
<dbReference type="InterPro" id="IPR036647">
    <property type="entry name" value="GTF2I-like_rpt_sf"/>
</dbReference>
<keyword evidence="3" id="KW-0805">Transcription regulation</keyword>
<dbReference type="PANTHER" id="PTHR46304">
    <property type="entry name" value="GENERAL TRANSCRIPTION FACTOR II-I REPEAT DOMAIN-CONTAINING PROTEIN 1"/>
    <property type="match status" value="1"/>
</dbReference>
<evidence type="ECO:0000256" key="5">
    <source>
        <dbReference type="ARBA" id="ARBA00023163"/>
    </source>
</evidence>
<dbReference type="Pfam" id="PF00385">
    <property type="entry name" value="Chromo"/>
    <property type="match status" value="1"/>
</dbReference>
<feature type="compositionally biased region" description="Basic residues" evidence="8">
    <location>
        <begin position="103"/>
        <end position="116"/>
    </location>
</feature>
<dbReference type="CDD" id="cd00024">
    <property type="entry name" value="CD_CSD"/>
    <property type="match status" value="1"/>
</dbReference>
<dbReference type="SUPFAM" id="SSF54160">
    <property type="entry name" value="Chromo domain-like"/>
    <property type="match status" value="1"/>
</dbReference>
<evidence type="ECO:0000313" key="11">
    <source>
        <dbReference type="Proteomes" id="UP000515135"/>
    </source>
</evidence>
<feature type="region of interest" description="Disordered" evidence="8">
    <location>
        <begin position="101"/>
        <end position="123"/>
    </location>
</feature>
<dbReference type="InterPro" id="IPR004212">
    <property type="entry name" value="GTF2I"/>
</dbReference>
<evidence type="ECO:0000259" key="9">
    <source>
        <dbReference type="PROSITE" id="PS50013"/>
    </source>
</evidence>
<keyword evidence="7" id="KW-0371">Homeobox</keyword>
<keyword evidence="6 7" id="KW-0539">Nucleus</keyword>
<dbReference type="GO" id="GO:0005634">
    <property type="term" value="C:nucleus"/>
    <property type="evidence" value="ECO:0007669"/>
    <property type="project" value="UniProtKB-SubCell"/>
</dbReference>
<evidence type="ECO:0000256" key="3">
    <source>
        <dbReference type="ARBA" id="ARBA00023015"/>
    </source>
</evidence>
<dbReference type="InterPro" id="IPR000953">
    <property type="entry name" value="Chromo/chromo_shadow_dom"/>
</dbReference>
<dbReference type="GO" id="GO:0003677">
    <property type="term" value="F:DNA binding"/>
    <property type="evidence" value="ECO:0007669"/>
    <property type="project" value="UniProtKB-UniRule"/>
</dbReference>
<dbReference type="PROSITE" id="PS50013">
    <property type="entry name" value="CHROMO_2"/>
    <property type="match status" value="1"/>
</dbReference>
<keyword evidence="2" id="KW-0677">Repeat</keyword>
<evidence type="ECO:0000259" key="10">
    <source>
        <dbReference type="PROSITE" id="PS50071"/>
    </source>
</evidence>
<evidence type="ECO:0000256" key="8">
    <source>
        <dbReference type="SAM" id="MobiDB-lite"/>
    </source>
</evidence>
<dbReference type="OrthoDB" id="10072451at2759"/>
<keyword evidence="5" id="KW-0804">Transcription</keyword>
<feature type="domain" description="Chromo" evidence="9">
    <location>
        <begin position="449"/>
        <end position="497"/>
    </location>
</feature>
<feature type="compositionally biased region" description="Basic and acidic residues" evidence="8">
    <location>
        <begin position="34"/>
        <end position="44"/>
    </location>
</feature>
<organism evidence="11 12">
    <name type="scientific">Branchiostoma belcheri</name>
    <name type="common">Amphioxus</name>
    <dbReference type="NCBI Taxonomy" id="7741"/>
    <lineage>
        <taxon>Eukaryota</taxon>
        <taxon>Metazoa</taxon>
        <taxon>Chordata</taxon>
        <taxon>Cephalochordata</taxon>
        <taxon>Leptocardii</taxon>
        <taxon>Amphioxiformes</taxon>
        <taxon>Branchiostomatidae</taxon>
        <taxon>Branchiostoma</taxon>
    </lineage>
</organism>
<feature type="region of interest" description="Disordered" evidence="8">
    <location>
        <begin position="335"/>
        <end position="388"/>
    </location>
</feature>
<evidence type="ECO:0000256" key="4">
    <source>
        <dbReference type="ARBA" id="ARBA00023125"/>
    </source>
</evidence>
<dbReference type="Gene3D" id="2.40.50.40">
    <property type="match status" value="1"/>
</dbReference>
<reference evidence="12" key="1">
    <citation type="submission" date="2025-08" db="UniProtKB">
        <authorList>
            <consortium name="RefSeq"/>
        </authorList>
    </citation>
    <scope>IDENTIFICATION</scope>
    <source>
        <tissue evidence="12">Gonad</tissue>
    </source>
</reference>
<feature type="region of interest" description="Disordered" evidence="8">
    <location>
        <begin position="410"/>
        <end position="445"/>
    </location>
</feature>
<dbReference type="KEGG" id="bbel:109475606"/>